<dbReference type="InterPro" id="IPR003761">
    <property type="entry name" value="Exonuc_VII_S"/>
</dbReference>
<dbReference type="Proteomes" id="UP000317369">
    <property type="component" value="Chromosome"/>
</dbReference>
<feature type="compositionally biased region" description="Acidic residues" evidence="7">
    <location>
        <begin position="73"/>
        <end position="82"/>
    </location>
</feature>
<dbReference type="Gene3D" id="1.10.287.1040">
    <property type="entry name" value="Exonuclease VII, small subunit"/>
    <property type="match status" value="1"/>
</dbReference>
<dbReference type="AlphaFoldDB" id="A0A517YV19"/>
<dbReference type="PANTHER" id="PTHR34137:SF1">
    <property type="entry name" value="EXODEOXYRIBONUCLEASE 7 SMALL SUBUNIT"/>
    <property type="match status" value="1"/>
</dbReference>
<reference evidence="8 9" key="1">
    <citation type="submission" date="2019-02" db="EMBL/GenBank/DDBJ databases">
        <title>Deep-cultivation of Planctomycetes and their phenomic and genomic characterization uncovers novel biology.</title>
        <authorList>
            <person name="Wiegand S."/>
            <person name="Jogler M."/>
            <person name="Boedeker C."/>
            <person name="Pinto D."/>
            <person name="Vollmers J."/>
            <person name="Rivas-Marin E."/>
            <person name="Kohn T."/>
            <person name="Peeters S.H."/>
            <person name="Heuer A."/>
            <person name="Rast P."/>
            <person name="Oberbeckmann S."/>
            <person name="Bunk B."/>
            <person name="Jeske O."/>
            <person name="Meyerdierks A."/>
            <person name="Storesund J.E."/>
            <person name="Kallscheuer N."/>
            <person name="Luecker S."/>
            <person name="Lage O.M."/>
            <person name="Pohl T."/>
            <person name="Merkel B.J."/>
            <person name="Hornburger P."/>
            <person name="Mueller R.-W."/>
            <person name="Bruemmer F."/>
            <person name="Labrenz M."/>
            <person name="Spormann A.M."/>
            <person name="Op den Camp H."/>
            <person name="Overmann J."/>
            <person name="Amann R."/>
            <person name="Jetten M.S.M."/>
            <person name="Mascher T."/>
            <person name="Medema M.H."/>
            <person name="Devos D.P."/>
            <person name="Kaster A.-K."/>
            <person name="Ovreas L."/>
            <person name="Rohde M."/>
            <person name="Galperin M.Y."/>
            <person name="Jogler C."/>
        </authorList>
    </citation>
    <scope>NUCLEOTIDE SEQUENCE [LARGE SCALE GENOMIC DNA]</scope>
    <source>
        <strain evidence="8 9">KS4</strain>
    </source>
</reference>
<evidence type="ECO:0000256" key="6">
    <source>
        <dbReference type="HAMAP-Rule" id="MF_00337"/>
    </source>
</evidence>
<name>A0A517YV19_9BACT</name>
<proteinExistence type="inferred from homology"/>
<comment type="function">
    <text evidence="6">Bidirectionally degrades single-stranded DNA into large acid-insoluble oligonucleotides, which are then degraded further into small acid-soluble oligonucleotides.</text>
</comment>
<dbReference type="GO" id="GO:0006308">
    <property type="term" value="P:DNA catabolic process"/>
    <property type="evidence" value="ECO:0007669"/>
    <property type="project" value="UniProtKB-UniRule"/>
</dbReference>
<keyword evidence="2 6" id="KW-0963">Cytoplasm</keyword>
<dbReference type="EC" id="3.1.11.6" evidence="6"/>
<dbReference type="InterPro" id="IPR037004">
    <property type="entry name" value="Exonuc_VII_ssu_sf"/>
</dbReference>
<keyword evidence="3 6" id="KW-0540">Nuclease</keyword>
<comment type="subcellular location">
    <subcellularLocation>
        <location evidence="6">Cytoplasm</location>
    </subcellularLocation>
</comment>
<dbReference type="PIRSF" id="PIRSF006488">
    <property type="entry name" value="Exonuc_VII_S"/>
    <property type="match status" value="1"/>
</dbReference>
<keyword evidence="4 6" id="KW-0378">Hydrolase</keyword>
<evidence type="ECO:0000256" key="5">
    <source>
        <dbReference type="ARBA" id="ARBA00022839"/>
    </source>
</evidence>
<sequence>MKFEDAIQQLESIIDQVESGQIGLEQALDQYEAGMGLIKHCKGILNKAEAKIAKLTEDPSGKLAVEGESTSAEIEEEHEDYE</sequence>
<dbReference type="NCBIfam" id="TIGR01280">
    <property type="entry name" value="xseB"/>
    <property type="match status" value="1"/>
</dbReference>
<evidence type="ECO:0000313" key="8">
    <source>
        <dbReference type="EMBL" id="QDU34060.1"/>
    </source>
</evidence>
<comment type="similarity">
    <text evidence="1 6">Belongs to the XseB family.</text>
</comment>
<dbReference type="GO" id="GO:0009318">
    <property type="term" value="C:exodeoxyribonuclease VII complex"/>
    <property type="evidence" value="ECO:0007669"/>
    <property type="project" value="UniProtKB-UniRule"/>
</dbReference>
<evidence type="ECO:0000256" key="4">
    <source>
        <dbReference type="ARBA" id="ARBA00022801"/>
    </source>
</evidence>
<accession>A0A517YV19</accession>
<protein>
    <recommendedName>
        <fullName evidence="6">Exodeoxyribonuclease 7 small subunit</fullName>
        <ecNumber evidence="6">3.1.11.6</ecNumber>
    </recommendedName>
    <alternativeName>
        <fullName evidence="6">Exodeoxyribonuclease VII small subunit</fullName>
        <shortName evidence="6">Exonuclease VII small subunit</shortName>
    </alternativeName>
</protein>
<evidence type="ECO:0000256" key="1">
    <source>
        <dbReference type="ARBA" id="ARBA00009998"/>
    </source>
</evidence>
<dbReference type="HAMAP" id="MF_00337">
    <property type="entry name" value="Exonuc_7_S"/>
    <property type="match status" value="1"/>
</dbReference>
<evidence type="ECO:0000256" key="2">
    <source>
        <dbReference type="ARBA" id="ARBA00022490"/>
    </source>
</evidence>
<dbReference type="GO" id="GO:0005829">
    <property type="term" value="C:cytosol"/>
    <property type="evidence" value="ECO:0007669"/>
    <property type="project" value="TreeGrafter"/>
</dbReference>
<keyword evidence="9" id="KW-1185">Reference proteome</keyword>
<evidence type="ECO:0000256" key="7">
    <source>
        <dbReference type="SAM" id="MobiDB-lite"/>
    </source>
</evidence>
<comment type="subunit">
    <text evidence="6">Heterooligomer composed of large and small subunits.</text>
</comment>
<dbReference type="EMBL" id="CP036425">
    <property type="protein sequence ID" value="QDU34060.1"/>
    <property type="molecule type" value="Genomic_DNA"/>
</dbReference>
<dbReference type="KEGG" id="pcor:KS4_21220"/>
<feature type="region of interest" description="Disordered" evidence="7">
    <location>
        <begin position="63"/>
        <end position="82"/>
    </location>
</feature>
<keyword evidence="5 6" id="KW-0269">Exonuclease</keyword>
<gene>
    <name evidence="6 8" type="primary">xseB</name>
    <name evidence="8" type="ORF">KS4_21220</name>
</gene>
<evidence type="ECO:0000313" key="9">
    <source>
        <dbReference type="Proteomes" id="UP000317369"/>
    </source>
</evidence>
<dbReference type="SUPFAM" id="SSF116842">
    <property type="entry name" value="XseB-like"/>
    <property type="match status" value="1"/>
</dbReference>
<organism evidence="8 9">
    <name type="scientific">Poriferisphaera corsica</name>
    <dbReference type="NCBI Taxonomy" id="2528020"/>
    <lineage>
        <taxon>Bacteria</taxon>
        <taxon>Pseudomonadati</taxon>
        <taxon>Planctomycetota</taxon>
        <taxon>Phycisphaerae</taxon>
        <taxon>Phycisphaerales</taxon>
        <taxon>Phycisphaeraceae</taxon>
        <taxon>Poriferisphaera</taxon>
    </lineage>
</organism>
<dbReference type="Pfam" id="PF02609">
    <property type="entry name" value="Exonuc_VII_S"/>
    <property type="match status" value="1"/>
</dbReference>
<dbReference type="GO" id="GO:0008855">
    <property type="term" value="F:exodeoxyribonuclease VII activity"/>
    <property type="evidence" value="ECO:0007669"/>
    <property type="project" value="UniProtKB-UniRule"/>
</dbReference>
<evidence type="ECO:0000256" key="3">
    <source>
        <dbReference type="ARBA" id="ARBA00022722"/>
    </source>
</evidence>
<comment type="catalytic activity">
    <reaction evidence="6">
        <text>Exonucleolytic cleavage in either 5'- to 3'- or 3'- to 5'-direction to yield nucleoside 5'-phosphates.</text>
        <dbReference type="EC" id="3.1.11.6"/>
    </reaction>
</comment>
<dbReference type="PANTHER" id="PTHR34137">
    <property type="entry name" value="EXODEOXYRIBONUCLEASE 7 SMALL SUBUNIT"/>
    <property type="match status" value="1"/>
</dbReference>